<dbReference type="AlphaFoldDB" id="A0AA35GB42"/>
<dbReference type="KEGG" id="cmic:caldi_30590"/>
<dbReference type="EMBL" id="AP025628">
    <property type="protein sequence ID" value="BDG61969.1"/>
    <property type="molecule type" value="Genomic_DNA"/>
</dbReference>
<accession>A0AA35GB42</accession>
<dbReference type="Proteomes" id="UP001163687">
    <property type="component" value="Chromosome"/>
</dbReference>
<evidence type="ECO:0000256" key="1">
    <source>
        <dbReference type="SAM" id="MobiDB-lite"/>
    </source>
</evidence>
<feature type="region of interest" description="Disordered" evidence="1">
    <location>
        <begin position="41"/>
        <end position="65"/>
    </location>
</feature>
<evidence type="ECO:0000313" key="3">
    <source>
        <dbReference type="Proteomes" id="UP001163687"/>
    </source>
</evidence>
<proteinExistence type="predicted"/>
<evidence type="ECO:0000313" key="2">
    <source>
        <dbReference type="EMBL" id="BDG61969.1"/>
    </source>
</evidence>
<protein>
    <submittedName>
        <fullName evidence="2">Uncharacterized protein</fullName>
    </submittedName>
</protein>
<dbReference type="SUPFAM" id="SSF110296">
    <property type="entry name" value="Oligoxyloglucan reducing end-specific cellobiohydrolase"/>
    <property type="match status" value="1"/>
</dbReference>
<sequence length="149" mass="15623">MHGACSTLEGWISPVTEVTRTRMVAVATWLLMLVAGCRVPREPESPSRPPPAPSGGSAPAADGLPEDFVPSSVAFWTAAEGLLAGAAGCPDRCEGVLGRTRDGGRTWQVVHRGAARVWDVATVSGGRAWASASSCAYVGCFRPRYLSPR</sequence>
<organism evidence="2 3">
    <name type="scientific">Caldinitratiruptor microaerophilus</name>
    <dbReference type="NCBI Taxonomy" id="671077"/>
    <lineage>
        <taxon>Bacteria</taxon>
        <taxon>Bacillati</taxon>
        <taxon>Bacillota</taxon>
        <taxon>Clostridia</taxon>
        <taxon>Eubacteriales</taxon>
        <taxon>Symbiobacteriaceae</taxon>
        <taxon>Caldinitratiruptor</taxon>
    </lineage>
</organism>
<name>A0AA35GB42_9FIRM</name>
<keyword evidence="3" id="KW-1185">Reference proteome</keyword>
<reference evidence="2" key="1">
    <citation type="submission" date="2022-03" db="EMBL/GenBank/DDBJ databases">
        <title>Complete genome sequence of Caldinitratiruptor microaerophilus.</title>
        <authorList>
            <person name="Mukaiyama R."/>
            <person name="Nishiyama T."/>
            <person name="Ueda K."/>
        </authorList>
    </citation>
    <scope>NUCLEOTIDE SEQUENCE</scope>
    <source>
        <strain evidence="2">JCM 16183</strain>
    </source>
</reference>
<gene>
    <name evidence="2" type="ORF">caldi_30590</name>
</gene>